<feature type="compositionally biased region" description="Basic and acidic residues" evidence="1">
    <location>
        <begin position="762"/>
        <end position="772"/>
    </location>
</feature>
<reference evidence="3 4" key="1">
    <citation type="submission" date="2016-01" db="EMBL/GenBank/DDBJ databases">
        <title>The new phylogeny of the genus Mycobacterium.</title>
        <authorList>
            <person name="Tarcisio F."/>
            <person name="Conor M."/>
            <person name="Antonella G."/>
            <person name="Elisabetta G."/>
            <person name="Giulia F.S."/>
            <person name="Sara T."/>
            <person name="Anna F."/>
            <person name="Clotilde B."/>
            <person name="Roberto B."/>
            <person name="Veronica D.S."/>
            <person name="Fabio R."/>
            <person name="Monica P."/>
            <person name="Olivier J."/>
            <person name="Enrico T."/>
            <person name="Nicola S."/>
        </authorList>
    </citation>
    <scope>NUCLEOTIDE SEQUENCE [LARGE SCALE GENOMIC DNA]</scope>
    <source>
        <strain evidence="3 4">DSM 44243</strain>
    </source>
</reference>
<keyword evidence="2" id="KW-0732">Signal</keyword>
<accession>A0A1X1RVY8</accession>
<gene>
    <name evidence="3" type="ORF">AWB95_02530</name>
</gene>
<evidence type="ECO:0000313" key="4">
    <source>
        <dbReference type="Proteomes" id="UP000193907"/>
    </source>
</evidence>
<dbReference type="STRING" id="28045.AWB95_02530"/>
<organism evidence="3 4">
    <name type="scientific">Mycobacterium celatum</name>
    <dbReference type="NCBI Taxonomy" id="28045"/>
    <lineage>
        <taxon>Bacteria</taxon>
        <taxon>Bacillati</taxon>
        <taxon>Actinomycetota</taxon>
        <taxon>Actinomycetes</taxon>
        <taxon>Mycobacteriales</taxon>
        <taxon>Mycobacteriaceae</taxon>
        <taxon>Mycobacterium</taxon>
    </lineage>
</organism>
<name>A0A1X1RVY8_MYCCE</name>
<feature type="compositionally biased region" description="Basic and acidic residues" evidence="1">
    <location>
        <begin position="781"/>
        <end position="791"/>
    </location>
</feature>
<feature type="chain" id="PRO_5012575062" description="Glycoprotein" evidence="2">
    <location>
        <begin position="30"/>
        <end position="791"/>
    </location>
</feature>
<comment type="caution">
    <text evidence="3">The sequence shown here is derived from an EMBL/GenBank/DDBJ whole genome shotgun (WGS) entry which is preliminary data.</text>
</comment>
<dbReference type="Proteomes" id="UP000193907">
    <property type="component" value="Unassembled WGS sequence"/>
</dbReference>
<evidence type="ECO:0008006" key="5">
    <source>
        <dbReference type="Google" id="ProtNLM"/>
    </source>
</evidence>
<feature type="signal peptide" evidence="2">
    <location>
        <begin position="1"/>
        <end position="29"/>
    </location>
</feature>
<protein>
    <recommendedName>
        <fullName evidence="5">Glycoprotein</fullName>
    </recommendedName>
</protein>
<keyword evidence="4" id="KW-1185">Reference proteome</keyword>
<feature type="region of interest" description="Disordered" evidence="1">
    <location>
        <begin position="762"/>
        <end position="791"/>
    </location>
</feature>
<dbReference type="EMBL" id="LQOM01000013">
    <property type="protein sequence ID" value="ORV18649.1"/>
    <property type="molecule type" value="Genomic_DNA"/>
</dbReference>
<sequence length="791" mass="82020">MLRLAAMAGILAGLAAVLTLPTAAPRAVAGEPGTTPFVQVRVDQVTPDVVTTTSEPVVTVTGIVTNVGDRPVRDVMVRLERAAAVGSSAGLRTNLDGGTDQYEPVGDFLTVASELQRGQNAGFTLSAPVRSLTDPSLAIDKPGVYPLLVNVNGTPDYGEPARLDNARFLLPVMGVPADPADKSSDALSSVVAPDTSKPVQVTMLWPLADRPRLSPGVPGGTIPVRLVDDELATSLATGGRLDILLSAAEFATSRDVDPDGAVGRSLCLAVDPDLLVTANAMTRGYVVSDAPDNTGPGAPVHPGTGQAAAVSWLDRLRALAHRMCVAPTPYAQADLDAVQRVGDTGLRDAAGTATAGDIVDQILGVASIRGATLIADGLLTRRSVDLLGALNGAGGTVAVAAAQFSGQDSATGEPATADIAPRRVSAQVVAAPFDPTVGAALAAAGTDPVAPTYLDASLAVRLRHDSATARRQDALGSMLWRGLQPDVAQRTEVLVPPATWTLQSDDAGAILTTLAAAVRSGLAVPRPLPALIADASAVNAAPRPVGDDIAPRGRFDDVVIAQIAGELARLGGLTAALTTDVRTGLTGAGYTAPLREDMLRAVSQSERPDSRNGLAHRRVQIVGDTIDDLYGSVTIVNPGGSYTLATEHSPLPLALHNGLAVPIRVRLHVDTPPGMSVTDLGEMELPPGYLPLRVPIEVNFTQRVAIDVSLRTPDGVPLGEPVRLSVHSNAYGKVLFAITLSAAAVLVTLAGRRLWHRFRGQPDRADLDRPEPGEVEQQARAVDRVEEEHPV</sequence>
<dbReference type="AlphaFoldDB" id="A0A1X1RVY8"/>
<proteinExistence type="predicted"/>
<evidence type="ECO:0000256" key="1">
    <source>
        <dbReference type="SAM" id="MobiDB-lite"/>
    </source>
</evidence>
<evidence type="ECO:0000256" key="2">
    <source>
        <dbReference type="SAM" id="SignalP"/>
    </source>
</evidence>
<evidence type="ECO:0000313" key="3">
    <source>
        <dbReference type="EMBL" id="ORV18649.1"/>
    </source>
</evidence>